<feature type="region of interest" description="Disordered" evidence="1">
    <location>
        <begin position="150"/>
        <end position="170"/>
    </location>
</feature>
<evidence type="ECO:0000256" key="1">
    <source>
        <dbReference type="SAM" id="MobiDB-lite"/>
    </source>
</evidence>
<dbReference type="EMBL" id="MCGR01000087">
    <property type="protein sequence ID" value="ORY56195.1"/>
    <property type="molecule type" value="Genomic_DNA"/>
</dbReference>
<protein>
    <submittedName>
        <fullName evidence="2">Uncharacterized protein</fullName>
    </submittedName>
</protein>
<keyword evidence="3" id="KW-1185">Reference proteome</keyword>
<accession>A0A1Y2DBZ2</accession>
<evidence type="ECO:0000313" key="3">
    <source>
        <dbReference type="Proteomes" id="UP000193467"/>
    </source>
</evidence>
<dbReference type="InParanoid" id="A0A1Y2DBZ2"/>
<comment type="caution">
    <text evidence="2">The sequence shown here is derived from an EMBL/GenBank/DDBJ whole genome shotgun (WGS) entry which is preliminary data.</text>
</comment>
<name>A0A1Y2DBZ2_9BASI</name>
<feature type="compositionally biased region" description="Basic residues" evidence="1">
    <location>
        <begin position="48"/>
        <end position="58"/>
    </location>
</feature>
<sequence length="170" mass="19114">MASTTPFASPLGPLHFAPPSTMSCYSLTSLFRTPKASISRVPSPPSAPKRRKDKRSSKGKATLEISSPIKGTSFITYEDYCRGSATELSSPPPPPPYRLRAESTMGTEEDLEYAEDAEEEVEQLEEKEKLSIEEMQQRLEQWEQERMETKRASAIKQDRRMGDELRALGL</sequence>
<organism evidence="2 3">
    <name type="scientific">Leucosporidium creatinivorum</name>
    <dbReference type="NCBI Taxonomy" id="106004"/>
    <lineage>
        <taxon>Eukaryota</taxon>
        <taxon>Fungi</taxon>
        <taxon>Dikarya</taxon>
        <taxon>Basidiomycota</taxon>
        <taxon>Pucciniomycotina</taxon>
        <taxon>Microbotryomycetes</taxon>
        <taxon>Leucosporidiales</taxon>
        <taxon>Leucosporidium</taxon>
    </lineage>
</organism>
<proteinExistence type="predicted"/>
<gene>
    <name evidence="2" type="ORF">BCR35DRAFT_335498</name>
</gene>
<dbReference type="AlphaFoldDB" id="A0A1Y2DBZ2"/>
<evidence type="ECO:0000313" key="2">
    <source>
        <dbReference type="EMBL" id="ORY56195.1"/>
    </source>
</evidence>
<reference evidence="2 3" key="1">
    <citation type="submission" date="2016-07" db="EMBL/GenBank/DDBJ databases">
        <title>Pervasive Adenine N6-methylation of Active Genes in Fungi.</title>
        <authorList>
            <consortium name="DOE Joint Genome Institute"/>
            <person name="Mondo S.J."/>
            <person name="Dannebaum R.O."/>
            <person name="Kuo R.C."/>
            <person name="Labutti K."/>
            <person name="Haridas S."/>
            <person name="Kuo A."/>
            <person name="Salamov A."/>
            <person name="Ahrendt S.R."/>
            <person name="Lipzen A."/>
            <person name="Sullivan W."/>
            <person name="Andreopoulos W.B."/>
            <person name="Clum A."/>
            <person name="Lindquist E."/>
            <person name="Daum C."/>
            <person name="Ramamoorthy G.K."/>
            <person name="Gryganskyi A."/>
            <person name="Culley D."/>
            <person name="Magnuson J.K."/>
            <person name="James T.Y."/>
            <person name="O'Malley M.A."/>
            <person name="Stajich J.E."/>
            <person name="Spatafora J.W."/>
            <person name="Visel A."/>
            <person name="Grigoriev I.V."/>
        </authorList>
    </citation>
    <scope>NUCLEOTIDE SEQUENCE [LARGE SCALE GENOMIC DNA]</scope>
    <source>
        <strain evidence="2 3">62-1032</strain>
    </source>
</reference>
<feature type="region of interest" description="Disordered" evidence="1">
    <location>
        <begin position="84"/>
        <end position="109"/>
    </location>
</feature>
<feature type="region of interest" description="Disordered" evidence="1">
    <location>
        <begin position="35"/>
        <end position="65"/>
    </location>
</feature>
<dbReference type="Proteomes" id="UP000193467">
    <property type="component" value="Unassembled WGS sequence"/>
</dbReference>